<keyword evidence="7 8" id="KW-0472">Membrane</keyword>
<dbReference type="Pfam" id="PF01032">
    <property type="entry name" value="FecCD"/>
    <property type="match status" value="1"/>
</dbReference>
<evidence type="ECO:0000256" key="2">
    <source>
        <dbReference type="ARBA" id="ARBA00007935"/>
    </source>
</evidence>
<keyword evidence="10" id="KW-1185">Reference proteome</keyword>
<feature type="transmembrane region" description="Helical" evidence="8">
    <location>
        <begin position="80"/>
        <end position="100"/>
    </location>
</feature>
<keyword evidence="4" id="KW-1003">Cell membrane</keyword>
<dbReference type="GO" id="GO:0022857">
    <property type="term" value="F:transmembrane transporter activity"/>
    <property type="evidence" value="ECO:0007669"/>
    <property type="project" value="InterPro"/>
</dbReference>
<feature type="transmembrane region" description="Helical" evidence="8">
    <location>
        <begin position="215"/>
        <end position="237"/>
    </location>
</feature>
<feature type="transmembrane region" description="Helical" evidence="8">
    <location>
        <begin position="112"/>
        <end position="135"/>
    </location>
</feature>
<evidence type="ECO:0000256" key="4">
    <source>
        <dbReference type="ARBA" id="ARBA00022475"/>
    </source>
</evidence>
<dbReference type="FunFam" id="1.10.3470.10:FF:000001">
    <property type="entry name" value="Vitamin B12 ABC transporter permease BtuC"/>
    <property type="match status" value="1"/>
</dbReference>
<protein>
    <submittedName>
        <fullName evidence="9">Iron complex transport system permease protein</fullName>
    </submittedName>
</protein>
<dbReference type="GO" id="GO:0033214">
    <property type="term" value="P:siderophore-iron import into cell"/>
    <property type="evidence" value="ECO:0007669"/>
    <property type="project" value="TreeGrafter"/>
</dbReference>
<feature type="transmembrane region" description="Helical" evidence="8">
    <location>
        <begin position="263"/>
        <end position="289"/>
    </location>
</feature>
<accession>A0A7W6K2Y7</accession>
<sequence>MSTGVMAAEGFRETGDRSRRATLVIAALAVLLAVAILVSLTTGPTAVGFHDLVAYVTGGADAMAAQDRVILESVRLPRTLLGLLAGAGLAVSGAMMQGLFRNPLADPGIVGVTSGAALAAVVAIVLGGSVLAPVAAFFGPWFLPAFAFAGGLINTLLLYAIATEKGETSTTMLVLAGIAIAALTGAATGLLIFIADDRALRDITFWSLGSLGGATYAKILSVLPFITVVLALIPFLARGLDALILGDAAAFHMGIPVQRVKRLAILAVAAACGATVAAAGSIGFVGIIVPHLLRLAMGPSHRFLLPGSALGGAALLILADSIARTVASPAELPIGIVTALIGTPVFLFLLLGRNGSSGLRGL</sequence>
<comment type="caution">
    <text evidence="9">The sequence shown here is derived from an EMBL/GenBank/DDBJ whole genome shotgun (WGS) entry which is preliminary data.</text>
</comment>
<keyword evidence="3" id="KW-0813">Transport</keyword>
<evidence type="ECO:0000256" key="8">
    <source>
        <dbReference type="SAM" id="Phobius"/>
    </source>
</evidence>
<reference evidence="9 10" key="1">
    <citation type="submission" date="2020-08" db="EMBL/GenBank/DDBJ databases">
        <title>Genomic Encyclopedia of Type Strains, Phase IV (KMG-IV): sequencing the most valuable type-strain genomes for metagenomic binning, comparative biology and taxonomic classification.</title>
        <authorList>
            <person name="Goeker M."/>
        </authorList>
    </citation>
    <scope>NUCLEOTIDE SEQUENCE [LARGE SCALE GENOMIC DNA]</scope>
    <source>
        <strain evidence="9 10">DSM 26385</strain>
    </source>
</reference>
<feature type="transmembrane region" description="Helical" evidence="8">
    <location>
        <begin position="141"/>
        <end position="161"/>
    </location>
</feature>
<dbReference type="InterPro" id="IPR000522">
    <property type="entry name" value="ABC_transptr_permease_BtuC"/>
</dbReference>
<dbReference type="AlphaFoldDB" id="A0A7W6K2Y7"/>
<dbReference type="PANTHER" id="PTHR30472">
    <property type="entry name" value="FERRIC ENTEROBACTIN TRANSPORT SYSTEM PERMEASE PROTEIN"/>
    <property type="match status" value="1"/>
</dbReference>
<dbReference type="PANTHER" id="PTHR30472:SF25">
    <property type="entry name" value="ABC TRANSPORTER PERMEASE PROTEIN MJ0876-RELATED"/>
    <property type="match status" value="1"/>
</dbReference>
<dbReference type="CDD" id="cd06550">
    <property type="entry name" value="TM_ABC_iron-siderophores_like"/>
    <property type="match status" value="1"/>
</dbReference>
<evidence type="ECO:0000313" key="9">
    <source>
        <dbReference type="EMBL" id="MBB4104203.1"/>
    </source>
</evidence>
<feature type="transmembrane region" description="Helical" evidence="8">
    <location>
        <begin position="332"/>
        <end position="352"/>
    </location>
</feature>
<evidence type="ECO:0000313" key="10">
    <source>
        <dbReference type="Proteomes" id="UP000584824"/>
    </source>
</evidence>
<dbReference type="GO" id="GO:0005886">
    <property type="term" value="C:plasma membrane"/>
    <property type="evidence" value="ECO:0007669"/>
    <property type="project" value="UniProtKB-SubCell"/>
</dbReference>
<dbReference type="SUPFAM" id="SSF81345">
    <property type="entry name" value="ABC transporter involved in vitamin B12 uptake, BtuC"/>
    <property type="match status" value="1"/>
</dbReference>
<keyword evidence="5 8" id="KW-0812">Transmembrane</keyword>
<gene>
    <name evidence="9" type="ORF">GGQ66_002776</name>
</gene>
<dbReference type="EMBL" id="JACIDU010000010">
    <property type="protein sequence ID" value="MBB4104203.1"/>
    <property type="molecule type" value="Genomic_DNA"/>
</dbReference>
<dbReference type="InterPro" id="IPR037294">
    <property type="entry name" value="ABC_BtuC-like"/>
</dbReference>
<feature type="transmembrane region" description="Helical" evidence="8">
    <location>
        <begin position="173"/>
        <end position="195"/>
    </location>
</feature>
<dbReference type="Gene3D" id="1.10.3470.10">
    <property type="entry name" value="ABC transporter involved in vitamin B12 uptake, BtuC"/>
    <property type="match status" value="1"/>
</dbReference>
<dbReference type="Proteomes" id="UP000584824">
    <property type="component" value="Unassembled WGS sequence"/>
</dbReference>
<organism evidence="9 10">
    <name type="scientific">Allorhizobium borbori</name>
    <dbReference type="NCBI Taxonomy" id="485907"/>
    <lineage>
        <taxon>Bacteria</taxon>
        <taxon>Pseudomonadati</taxon>
        <taxon>Pseudomonadota</taxon>
        <taxon>Alphaproteobacteria</taxon>
        <taxon>Hyphomicrobiales</taxon>
        <taxon>Rhizobiaceae</taxon>
        <taxon>Rhizobium/Agrobacterium group</taxon>
        <taxon>Allorhizobium</taxon>
    </lineage>
</organism>
<evidence type="ECO:0000256" key="3">
    <source>
        <dbReference type="ARBA" id="ARBA00022448"/>
    </source>
</evidence>
<comment type="similarity">
    <text evidence="2">Belongs to the binding-protein-dependent transport system permease family. FecCD subfamily.</text>
</comment>
<evidence type="ECO:0000256" key="7">
    <source>
        <dbReference type="ARBA" id="ARBA00023136"/>
    </source>
</evidence>
<evidence type="ECO:0000256" key="6">
    <source>
        <dbReference type="ARBA" id="ARBA00022989"/>
    </source>
</evidence>
<feature type="transmembrane region" description="Helical" evidence="8">
    <location>
        <begin position="21"/>
        <end position="40"/>
    </location>
</feature>
<keyword evidence="6 8" id="KW-1133">Transmembrane helix</keyword>
<evidence type="ECO:0000256" key="1">
    <source>
        <dbReference type="ARBA" id="ARBA00004651"/>
    </source>
</evidence>
<feature type="transmembrane region" description="Helical" evidence="8">
    <location>
        <begin position="301"/>
        <end position="320"/>
    </location>
</feature>
<comment type="subcellular location">
    <subcellularLocation>
        <location evidence="1">Cell membrane</location>
        <topology evidence="1">Multi-pass membrane protein</topology>
    </subcellularLocation>
</comment>
<evidence type="ECO:0000256" key="5">
    <source>
        <dbReference type="ARBA" id="ARBA00022692"/>
    </source>
</evidence>
<name>A0A7W6K2Y7_9HYPH</name>
<proteinExistence type="inferred from homology"/>